<reference evidence="10" key="1">
    <citation type="journal article" date="2019" name="Int. J. Syst. Evol. Microbiol.">
        <title>The Global Catalogue of Microorganisms (GCM) 10K type strain sequencing project: providing services to taxonomists for standard genome sequencing and annotation.</title>
        <authorList>
            <consortium name="The Broad Institute Genomics Platform"/>
            <consortium name="The Broad Institute Genome Sequencing Center for Infectious Disease"/>
            <person name="Wu L."/>
            <person name="Ma J."/>
        </authorList>
    </citation>
    <scope>NUCLEOTIDE SEQUENCE [LARGE SCALE GENOMIC DNA]</scope>
    <source>
        <strain evidence="10">JCM 3369</strain>
    </source>
</reference>
<evidence type="ECO:0000256" key="3">
    <source>
        <dbReference type="ARBA" id="ARBA00022692"/>
    </source>
</evidence>
<evidence type="ECO:0000313" key="10">
    <source>
        <dbReference type="Proteomes" id="UP001596380"/>
    </source>
</evidence>
<dbReference type="EMBL" id="JBHSXS010000043">
    <property type="protein sequence ID" value="MFC6885801.1"/>
    <property type="molecule type" value="Genomic_DNA"/>
</dbReference>
<organism evidence="9 10">
    <name type="scientific">Actinomadura yumaensis</name>
    <dbReference type="NCBI Taxonomy" id="111807"/>
    <lineage>
        <taxon>Bacteria</taxon>
        <taxon>Bacillati</taxon>
        <taxon>Actinomycetota</taxon>
        <taxon>Actinomycetes</taxon>
        <taxon>Streptosporangiales</taxon>
        <taxon>Thermomonosporaceae</taxon>
        <taxon>Actinomadura</taxon>
    </lineage>
</organism>
<evidence type="ECO:0000256" key="4">
    <source>
        <dbReference type="ARBA" id="ARBA00022970"/>
    </source>
</evidence>
<keyword evidence="2" id="KW-0813">Transport</keyword>
<proteinExistence type="predicted"/>
<feature type="domain" description="Amino acid permease/ SLC12A" evidence="8">
    <location>
        <begin position="17"/>
        <end position="443"/>
    </location>
</feature>
<dbReference type="InterPro" id="IPR004840">
    <property type="entry name" value="Amino_acid_permease_CS"/>
</dbReference>
<feature type="transmembrane region" description="Helical" evidence="7">
    <location>
        <begin position="20"/>
        <end position="39"/>
    </location>
</feature>
<feature type="transmembrane region" description="Helical" evidence="7">
    <location>
        <begin position="398"/>
        <end position="421"/>
    </location>
</feature>
<dbReference type="Gene3D" id="1.20.1740.10">
    <property type="entry name" value="Amino acid/polyamine transporter I"/>
    <property type="match status" value="1"/>
</dbReference>
<feature type="transmembrane region" description="Helical" evidence="7">
    <location>
        <begin position="45"/>
        <end position="64"/>
    </location>
</feature>
<comment type="caution">
    <text evidence="9">The sequence shown here is derived from an EMBL/GenBank/DDBJ whole genome shotgun (WGS) entry which is preliminary data.</text>
</comment>
<evidence type="ECO:0000256" key="7">
    <source>
        <dbReference type="SAM" id="Phobius"/>
    </source>
</evidence>
<keyword evidence="5 7" id="KW-1133">Transmembrane helix</keyword>
<feature type="transmembrane region" description="Helical" evidence="7">
    <location>
        <begin position="285"/>
        <end position="310"/>
    </location>
</feature>
<accession>A0ABW2CYY7</accession>
<gene>
    <name evidence="9" type="ORF">ACFQKB_38990</name>
</gene>
<dbReference type="Pfam" id="PF00324">
    <property type="entry name" value="AA_permease"/>
    <property type="match status" value="1"/>
</dbReference>
<feature type="transmembrane region" description="Helical" evidence="7">
    <location>
        <begin position="197"/>
        <end position="218"/>
    </location>
</feature>
<dbReference type="Proteomes" id="UP001596380">
    <property type="component" value="Unassembled WGS sequence"/>
</dbReference>
<evidence type="ECO:0000256" key="2">
    <source>
        <dbReference type="ARBA" id="ARBA00022448"/>
    </source>
</evidence>
<keyword evidence="4" id="KW-0029">Amino-acid transport</keyword>
<protein>
    <submittedName>
        <fullName evidence="9">Amino acid permease</fullName>
    </submittedName>
</protein>
<feature type="transmembrane region" description="Helical" evidence="7">
    <location>
        <begin position="85"/>
        <end position="111"/>
    </location>
</feature>
<comment type="subcellular location">
    <subcellularLocation>
        <location evidence="1">Membrane</location>
        <topology evidence="1">Multi-pass membrane protein</topology>
    </subcellularLocation>
</comment>
<feature type="transmembrane region" description="Helical" evidence="7">
    <location>
        <begin position="357"/>
        <end position="377"/>
    </location>
</feature>
<dbReference type="InterPro" id="IPR004841">
    <property type="entry name" value="AA-permease/SLC12A_dom"/>
</dbReference>
<feature type="transmembrane region" description="Helical" evidence="7">
    <location>
        <begin position="239"/>
        <end position="260"/>
    </location>
</feature>
<name>A0ABW2CYY7_9ACTN</name>
<feature type="transmembrane region" description="Helical" evidence="7">
    <location>
        <begin position="330"/>
        <end position="351"/>
    </location>
</feature>
<dbReference type="PANTHER" id="PTHR43495:SF5">
    <property type="entry name" value="GAMMA-AMINOBUTYRIC ACID PERMEASE"/>
    <property type="match status" value="1"/>
</dbReference>
<feature type="transmembrane region" description="Helical" evidence="7">
    <location>
        <begin position="427"/>
        <end position="445"/>
    </location>
</feature>
<dbReference type="PROSITE" id="PS00218">
    <property type="entry name" value="AMINO_ACID_PERMEASE_1"/>
    <property type="match status" value="1"/>
</dbReference>
<dbReference type="RefSeq" id="WP_309240338.1">
    <property type="nucleotide sequence ID" value="NZ_JBHSXS010000043.1"/>
</dbReference>
<dbReference type="PANTHER" id="PTHR43495">
    <property type="entry name" value="GABA PERMEASE"/>
    <property type="match status" value="1"/>
</dbReference>
<sequence>MSESEQPRLQHSLKQRHMTLISIGGVIGAGLFVGSGVVIGQTGPAAIVSFALAGLLAILVMRALGEMAVARPAVGAFYEYSRIALGPFAGFVTGWLYWYFWVIVVAVEAVAGAKIVHGWVPGAPLWVLALGLMLLLTVTNLISVRSYGEFEYWFASIKVAAIVVFIVLGLVFVLGLWPGEPFDLSHLSSDGGFAPKGAVAILAGVVPCVGFFTGAEIVTIAAAESREPARAVARATNSVIVRVLLFYVGSVFLVVAIQPWSDKGVQDAPYASALDAMGVPGAGDIMTVVILTAVLSALNSGIYTASRILFALTGHGDAPRGFTRLNRRGVPVPAILLATVVGYLSVVMAYVRPNDVFKFLIQSYGTVALFVYLLIAVSQLRMRRALERDDPDRLRLKMWGFPYLTYVTIAGMAGVIVAMAFLKDTRASFVLSLVTFAAVSAAYLLRRRYGPDPSTAAPAESRSGG</sequence>
<dbReference type="PIRSF" id="PIRSF006060">
    <property type="entry name" value="AA_transporter"/>
    <property type="match status" value="1"/>
</dbReference>
<evidence type="ECO:0000256" key="1">
    <source>
        <dbReference type="ARBA" id="ARBA00004141"/>
    </source>
</evidence>
<feature type="transmembrane region" description="Helical" evidence="7">
    <location>
        <begin position="123"/>
        <end position="143"/>
    </location>
</feature>
<keyword evidence="10" id="KW-1185">Reference proteome</keyword>
<keyword evidence="3 7" id="KW-0812">Transmembrane</keyword>
<keyword evidence="6 7" id="KW-0472">Membrane</keyword>
<feature type="transmembrane region" description="Helical" evidence="7">
    <location>
        <begin position="155"/>
        <end position="177"/>
    </location>
</feature>
<evidence type="ECO:0000313" key="9">
    <source>
        <dbReference type="EMBL" id="MFC6885801.1"/>
    </source>
</evidence>
<evidence type="ECO:0000259" key="8">
    <source>
        <dbReference type="Pfam" id="PF00324"/>
    </source>
</evidence>
<evidence type="ECO:0000256" key="5">
    <source>
        <dbReference type="ARBA" id="ARBA00022989"/>
    </source>
</evidence>
<evidence type="ECO:0000256" key="6">
    <source>
        <dbReference type="ARBA" id="ARBA00023136"/>
    </source>
</evidence>